<evidence type="ECO:0000313" key="1">
    <source>
        <dbReference type="EMBL" id="OGD85058.1"/>
    </source>
</evidence>
<evidence type="ECO:0000313" key="2">
    <source>
        <dbReference type="Proteomes" id="UP000177069"/>
    </source>
</evidence>
<proteinExistence type="predicted"/>
<gene>
    <name evidence="1" type="ORF">A2696_00620</name>
</gene>
<dbReference type="EMBL" id="MFBA01000039">
    <property type="protein sequence ID" value="OGD85058.1"/>
    <property type="molecule type" value="Genomic_DNA"/>
</dbReference>
<comment type="caution">
    <text evidence="1">The sequence shown here is derived from an EMBL/GenBank/DDBJ whole genome shotgun (WGS) entry which is preliminary data.</text>
</comment>
<sequence length="206" mass="22893">MTERATGHTSALEKTAWEIIKDPIIHAAKICHSLIADLALTGEEETALGWISVPAKANDDRKNKKANPSATDFFSTSTWFVSSENGNRPQLREGRTGPGGERMEVHIHYHRLNEPPEKISIKALSPTSSFELSFIDSLPSPVFRLAYQKDGTNFIFEQNANETRLITDDPGLAKKFDIHDAMTNVTSQLNQIVDTLKTVATETKRS</sequence>
<accession>A0A1F5FZL6</accession>
<name>A0A1F5FZL6_9BACT</name>
<protein>
    <submittedName>
        <fullName evidence="1">Uncharacterized protein</fullName>
    </submittedName>
</protein>
<dbReference type="Proteomes" id="UP000177069">
    <property type="component" value="Unassembled WGS sequence"/>
</dbReference>
<dbReference type="AlphaFoldDB" id="A0A1F5FZL6"/>
<reference evidence="1 2" key="1">
    <citation type="journal article" date="2016" name="Nat. Commun.">
        <title>Thousands of microbial genomes shed light on interconnected biogeochemical processes in an aquifer system.</title>
        <authorList>
            <person name="Anantharaman K."/>
            <person name="Brown C.T."/>
            <person name="Hug L.A."/>
            <person name="Sharon I."/>
            <person name="Castelle C.J."/>
            <person name="Probst A.J."/>
            <person name="Thomas B.C."/>
            <person name="Singh A."/>
            <person name="Wilkins M.J."/>
            <person name="Karaoz U."/>
            <person name="Brodie E.L."/>
            <person name="Williams K.H."/>
            <person name="Hubbard S.S."/>
            <person name="Banfield J.F."/>
        </authorList>
    </citation>
    <scope>NUCLEOTIDE SEQUENCE [LARGE SCALE GENOMIC DNA]</scope>
</reference>
<organism evidence="1 2">
    <name type="scientific">Candidatus Curtissbacteria bacterium RIFCSPHIGHO2_01_FULL_41_13</name>
    <dbReference type="NCBI Taxonomy" id="1797745"/>
    <lineage>
        <taxon>Bacteria</taxon>
        <taxon>Candidatus Curtissiibacteriota</taxon>
    </lineage>
</organism>